<protein>
    <submittedName>
        <fullName evidence="8">DNA mismatch repair protein</fullName>
    </submittedName>
</protein>
<dbReference type="GO" id="GO:0030983">
    <property type="term" value="F:mismatched DNA binding"/>
    <property type="evidence" value="ECO:0007669"/>
    <property type="project" value="InterPro"/>
</dbReference>
<evidence type="ECO:0000256" key="2">
    <source>
        <dbReference type="ARBA" id="ARBA00006082"/>
    </source>
</evidence>
<dbReference type="InterPro" id="IPR014762">
    <property type="entry name" value="DNA_mismatch_repair_CS"/>
</dbReference>
<keyword evidence="3" id="KW-0227">DNA damage</keyword>
<dbReference type="GO" id="GO:0032389">
    <property type="term" value="C:MutLalpha complex"/>
    <property type="evidence" value="ECO:0007669"/>
    <property type="project" value="TreeGrafter"/>
</dbReference>
<dbReference type="Pfam" id="PF13589">
    <property type="entry name" value="HATPase_c_3"/>
    <property type="match status" value="1"/>
</dbReference>
<dbReference type="PANTHER" id="PTHR10073">
    <property type="entry name" value="DNA MISMATCH REPAIR PROTEIN MLH, PMS, MUTL"/>
    <property type="match status" value="1"/>
</dbReference>
<evidence type="ECO:0000256" key="4">
    <source>
        <dbReference type="ARBA" id="ARBA00023204"/>
    </source>
</evidence>
<dbReference type="GO" id="GO:0005524">
    <property type="term" value="F:ATP binding"/>
    <property type="evidence" value="ECO:0007669"/>
    <property type="project" value="InterPro"/>
</dbReference>
<dbReference type="FunFam" id="3.30.565.10:FF:000109">
    <property type="entry name" value="Related to MLH1-DNA mismatch repair protein"/>
    <property type="match status" value="1"/>
</dbReference>
<dbReference type="Pfam" id="PF16413">
    <property type="entry name" value="Mlh1_C"/>
    <property type="match status" value="1"/>
</dbReference>
<gene>
    <name evidence="8" type="primary">mlh1</name>
    <name evidence="8" type="ORF">LPJ64_004881</name>
</gene>
<sequence>MSMSVSSTAARKPAPIQRLDETVINRIAAGEIINRPSNALKELIENSLDAGATSITVTVKDGGIKLLQIQDNGHGIRTEDLPLVCERFTTSKLKIYEDLSTIQTYGFRGEALASISHVSHLSITTKQADSECAYKAHYSDGKLAPAKPGGNSDPEPCAGNNGTIIAAEDLFYNIPSRKNALKNTRDEYNRIYEVASRYAIHNASVAFTCRKLGATKPDLCTQQNSSAINNIGQVFGAKIAASLVEISYECKDLDASFSGYVSSASHEMHKSVFLLFINHRLVDHTPIKRAVESLYSSVLPKASRPFVYLDLRIKPENVDVNVHPTKREVRFLNEDSIVGAIVDCIHKKLTSTNNSRSFAIQQSSIGKDTSRVDLVQATSSLSSSSISEAPLMKTLDATISDLEAELPATVSTPTRSLTTASASASASASALLEEATENPTSVRRMPPATPNLDHSRSSIMSPMSSSNPQKTPVSRTVRTNYKNLSLDSFMFGASPSIRRGRVQSTIETDFSITPTKTTPSRTPLSVSPSHANRISPDKSDISSLMLGSPNSGSGSASLMVPSTAPPVILMNESLENAEKPIARRGATQPSPNNSPQERQSALQSQMSAEFPVLDPPPGSTGKSFMAADKEPRVEVRLTSILGLRKELQRRAHHELTQILSEHTFVGFVDDRRALIQHRTRLYMADFCKISYHLFYHRIIFDFMNYGRLLLQPPPSIRDLALLAARELDDAANADAVADRIAQRFSDSHEMLEEYFHIRVNDACCIESMPMLVRDYSPDYDKLPLFLHSAAFSVNWDDEVQFFKTFSSVLATFYAVEPPLAEDPQTVKDDFRMLVEHRVLPALKGSSFWAPDILLTENALVQLVDVPDLYRIFERC</sequence>
<keyword evidence="5" id="KW-0539">Nucleus</keyword>
<dbReference type="InterPro" id="IPR020568">
    <property type="entry name" value="Ribosomal_Su5_D2-typ_SF"/>
</dbReference>
<reference evidence="8" key="1">
    <citation type="submission" date="2022-07" db="EMBL/GenBank/DDBJ databases">
        <title>Phylogenomic reconstructions and comparative analyses of Kickxellomycotina fungi.</title>
        <authorList>
            <person name="Reynolds N.K."/>
            <person name="Stajich J.E."/>
            <person name="Barry K."/>
            <person name="Grigoriev I.V."/>
            <person name="Crous P."/>
            <person name="Smith M.E."/>
        </authorList>
    </citation>
    <scope>NUCLEOTIDE SEQUENCE</scope>
    <source>
        <strain evidence="8">NBRC 105413</strain>
    </source>
</reference>
<dbReference type="InterPro" id="IPR002099">
    <property type="entry name" value="MutL/Mlh/PMS"/>
</dbReference>
<comment type="caution">
    <text evidence="8">The sequence shown here is derived from an EMBL/GenBank/DDBJ whole genome shotgun (WGS) entry which is preliminary data.</text>
</comment>
<dbReference type="AlphaFoldDB" id="A0A9W8CGW4"/>
<evidence type="ECO:0000256" key="3">
    <source>
        <dbReference type="ARBA" id="ARBA00022763"/>
    </source>
</evidence>
<evidence type="ECO:0000313" key="8">
    <source>
        <dbReference type="EMBL" id="KAJ1643335.1"/>
    </source>
</evidence>
<feature type="region of interest" description="Disordered" evidence="6">
    <location>
        <begin position="428"/>
        <end position="474"/>
    </location>
</feature>
<dbReference type="Gene3D" id="3.30.565.10">
    <property type="entry name" value="Histidine kinase-like ATPase, C-terminal domain"/>
    <property type="match status" value="1"/>
</dbReference>
<proteinExistence type="inferred from homology"/>
<dbReference type="NCBIfam" id="TIGR00585">
    <property type="entry name" value="mutl"/>
    <property type="match status" value="1"/>
</dbReference>
<feature type="compositionally biased region" description="Polar residues" evidence="6">
    <location>
        <begin position="509"/>
        <end position="532"/>
    </location>
</feature>
<dbReference type="SUPFAM" id="SSF55874">
    <property type="entry name" value="ATPase domain of HSP90 chaperone/DNA topoisomerase II/histidine kinase"/>
    <property type="match status" value="1"/>
</dbReference>
<dbReference type="GO" id="GO:0140664">
    <property type="term" value="F:ATP-dependent DNA damage sensor activity"/>
    <property type="evidence" value="ECO:0007669"/>
    <property type="project" value="InterPro"/>
</dbReference>
<dbReference type="InterPro" id="IPR032189">
    <property type="entry name" value="Mlh1_C"/>
</dbReference>
<feature type="domain" description="DNA mismatch repair protein S5" evidence="7">
    <location>
        <begin position="231"/>
        <end position="350"/>
    </location>
</feature>
<dbReference type="SUPFAM" id="SSF54211">
    <property type="entry name" value="Ribosomal protein S5 domain 2-like"/>
    <property type="match status" value="1"/>
</dbReference>
<dbReference type="PANTHER" id="PTHR10073:SF12">
    <property type="entry name" value="DNA MISMATCH REPAIR PROTEIN MLH1"/>
    <property type="match status" value="1"/>
</dbReference>
<feature type="region of interest" description="Disordered" evidence="6">
    <location>
        <begin position="584"/>
        <end position="605"/>
    </location>
</feature>
<keyword evidence="9" id="KW-1185">Reference proteome</keyword>
<dbReference type="GO" id="GO:0016887">
    <property type="term" value="F:ATP hydrolysis activity"/>
    <property type="evidence" value="ECO:0007669"/>
    <property type="project" value="InterPro"/>
</dbReference>
<evidence type="ECO:0000256" key="5">
    <source>
        <dbReference type="ARBA" id="ARBA00023242"/>
    </source>
</evidence>
<dbReference type="InterPro" id="IPR014721">
    <property type="entry name" value="Ribsml_uS5_D2-typ_fold_subgr"/>
</dbReference>
<accession>A0A9W8CGW4</accession>
<dbReference type="CDD" id="cd16926">
    <property type="entry name" value="HATPase_MutL-MLH-PMS-like"/>
    <property type="match status" value="1"/>
</dbReference>
<evidence type="ECO:0000256" key="6">
    <source>
        <dbReference type="SAM" id="MobiDB-lite"/>
    </source>
</evidence>
<keyword evidence="4" id="KW-0234">DNA repair</keyword>
<evidence type="ECO:0000256" key="1">
    <source>
        <dbReference type="ARBA" id="ARBA00004123"/>
    </source>
</evidence>
<dbReference type="Proteomes" id="UP001145021">
    <property type="component" value="Unassembled WGS sequence"/>
</dbReference>
<dbReference type="FunFam" id="3.30.230.10:FF:000014">
    <property type="entry name" value="DNA mismatch repair protein Mlh1"/>
    <property type="match status" value="1"/>
</dbReference>
<feature type="compositionally biased region" description="Low complexity" evidence="6">
    <location>
        <begin position="457"/>
        <end position="466"/>
    </location>
</feature>
<dbReference type="GO" id="GO:0006298">
    <property type="term" value="P:mismatch repair"/>
    <property type="evidence" value="ECO:0007669"/>
    <property type="project" value="InterPro"/>
</dbReference>
<name>A0A9W8CGW4_9FUNG</name>
<dbReference type="EMBL" id="JANBOH010000266">
    <property type="protein sequence ID" value="KAJ1643335.1"/>
    <property type="molecule type" value="Genomic_DNA"/>
</dbReference>
<organism evidence="8 9">
    <name type="scientific">Coemansia asiatica</name>
    <dbReference type="NCBI Taxonomy" id="1052880"/>
    <lineage>
        <taxon>Eukaryota</taxon>
        <taxon>Fungi</taxon>
        <taxon>Fungi incertae sedis</taxon>
        <taxon>Zoopagomycota</taxon>
        <taxon>Kickxellomycotina</taxon>
        <taxon>Kickxellomycetes</taxon>
        <taxon>Kickxellales</taxon>
        <taxon>Kickxellaceae</taxon>
        <taxon>Coemansia</taxon>
    </lineage>
</organism>
<evidence type="ECO:0000259" key="7">
    <source>
        <dbReference type="SMART" id="SM01340"/>
    </source>
</evidence>
<dbReference type="Pfam" id="PF01119">
    <property type="entry name" value="DNA_mis_repair"/>
    <property type="match status" value="1"/>
</dbReference>
<evidence type="ECO:0000313" key="9">
    <source>
        <dbReference type="Proteomes" id="UP001145021"/>
    </source>
</evidence>
<feature type="compositionally biased region" description="Polar residues" evidence="6">
    <location>
        <begin position="587"/>
        <end position="605"/>
    </location>
</feature>
<comment type="similarity">
    <text evidence="2">Belongs to the DNA mismatch repair MutL/HexB family.</text>
</comment>
<dbReference type="InterPro" id="IPR013507">
    <property type="entry name" value="DNA_mismatch_S5_2-like"/>
</dbReference>
<dbReference type="InterPro" id="IPR036890">
    <property type="entry name" value="HATPase_C_sf"/>
</dbReference>
<dbReference type="InterPro" id="IPR038973">
    <property type="entry name" value="MutL/Mlh/Pms-like"/>
</dbReference>
<comment type="subcellular location">
    <subcellularLocation>
        <location evidence="1">Nucleus</location>
    </subcellularLocation>
</comment>
<dbReference type="SMART" id="SM01340">
    <property type="entry name" value="DNA_mis_repair"/>
    <property type="match status" value="1"/>
</dbReference>
<dbReference type="Gene3D" id="3.30.230.10">
    <property type="match status" value="1"/>
</dbReference>
<dbReference type="PROSITE" id="PS00058">
    <property type="entry name" value="DNA_MISMATCH_REPAIR_1"/>
    <property type="match status" value="1"/>
</dbReference>
<feature type="region of interest" description="Disordered" evidence="6">
    <location>
        <begin position="509"/>
        <end position="559"/>
    </location>
</feature>